<keyword evidence="3" id="KW-1185">Reference proteome</keyword>
<evidence type="ECO:0000256" key="1">
    <source>
        <dbReference type="SAM" id="SignalP"/>
    </source>
</evidence>
<protein>
    <recommendedName>
        <fullName evidence="4">DUF1344 domain-containing protein</fullName>
    </recommendedName>
</protein>
<evidence type="ECO:0008006" key="4">
    <source>
        <dbReference type="Google" id="ProtNLM"/>
    </source>
</evidence>
<accession>A0ABR6KW45</accession>
<dbReference type="EMBL" id="JACHOT010000001">
    <property type="protein sequence ID" value="MBB4648746.1"/>
    <property type="molecule type" value="Genomic_DNA"/>
</dbReference>
<sequence>MKTLVLAAASLAMMSGAALASSQNGMIAKFNSSARVITLESGKSFTIPRDVALPPVQVGEQVSIQLNDEGDKVTTVLR</sequence>
<gene>
    <name evidence="2" type="ORF">GGQ99_000468</name>
</gene>
<reference evidence="2 3" key="1">
    <citation type="submission" date="2020-08" db="EMBL/GenBank/DDBJ databases">
        <title>Genomic Encyclopedia of Type Strains, Phase IV (KMG-IV): sequencing the most valuable type-strain genomes for metagenomic binning, comparative biology and taxonomic classification.</title>
        <authorList>
            <person name="Goeker M."/>
        </authorList>
    </citation>
    <scope>NUCLEOTIDE SEQUENCE [LARGE SCALE GENOMIC DNA]</scope>
    <source>
        <strain evidence="2 3">DSM 7050</strain>
    </source>
</reference>
<dbReference type="Proteomes" id="UP000539538">
    <property type="component" value="Unassembled WGS sequence"/>
</dbReference>
<comment type="caution">
    <text evidence="2">The sequence shown here is derived from an EMBL/GenBank/DDBJ whole genome shotgun (WGS) entry which is preliminary data.</text>
</comment>
<organism evidence="2 3">
    <name type="scientific">Aminobacter niigataensis</name>
    <dbReference type="NCBI Taxonomy" id="83265"/>
    <lineage>
        <taxon>Bacteria</taxon>
        <taxon>Pseudomonadati</taxon>
        <taxon>Pseudomonadota</taxon>
        <taxon>Alphaproteobacteria</taxon>
        <taxon>Hyphomicrobiales</taxon>
        <taxon>Phyllobacteriaceae</taxon>
        <taxon>Aminobacter</taxon>
    </lineage>
</organism>
<feature type="chain" id="PRO_5046540855" description="DUF1344 domain-containing protein" evidence="1">
    <location>
        <begin position="21"/>
        <end position="78"/>
    </location>
</feature>
<name>A0ABR6KW45_9HYPH</name>
<feature type="signal peptide" evidence="1">
    <location>
        <begin position="1"/>
        <end position="20"/>
    </location>
</feature>
<proteinExistence type="predicted"/>
<evidence type="ECO:0000313" key="2">
    <source>
        <dbReference type="EMBL" id="MBB4648746.1"/>
    </source>
</evidence>
<dbReference type="RefSeq" id="WP_108607666.1">
    <property type="nucleotide sequence ID" value="NZ_BAAAVZ010000008.1"/>
</dbReference>
<evidence type="ECO:0000313" key="3">
    <source>
        <dbReference type="Proteomes" id="UP000539538"/>
    </source>
</evidence>
<keyword evidence="1" id="KW-0732">Signal</keyword>